<accession>A0A9P6T7C9</accession>
<dbReference type="OrthoDB" id="3344688at2759"/>
<proteinExistence type="predicted"/>
<gene>
    <name evidence="1" type="ORF">CROQUDRAFT_98820</name>
</gene>
<comment type="caution">
    <text evidence="1">The sequence shown here is derived from an EMBL/GenBank/DDBJ whole genome shotgun (WGS) entry which is preliminary data.</text>
</comment>
<sequence length="57" mass="6338">MSGSPDEIAAAKDLPYQQIVGLSQLSRFGNAWTNSHWTLAKHVLRYLKGTPHIAITF</sequence>
<dbReference type="Proteomes" id="UP000886653">
    <property type="component" value="Unassembled WGS sequence"/>
</dbReference>
<protein>
    <submittedName>
        <fullName evidence="1">Uncharacterized protein</fullName>
    </submittedName>
</protein>
<dbReference type="EMBL" id="MU167388">
    <property type="protein sequence ID" value="KAG0141384.1"/>
    <property type="molecule type" value="Genomic_DNA"/>
</dbReference>
<reference evidence="1" key="1">
    <citation type="submission" date="2013-11" db="EMBL/GenBank/DDBJ databases">
        <title>Genome sequence of the fusiform rust pathogen reveals effectors for host alternation and coevolution with pine.</title>
        <authorList>
            <consortium name="DOE Joint Genome Institute"/>
            <person name="Smith K."/>
            <person name="Pendleton A."/>
            <person name="Kubisiak T."/>
            <person name="Anderson C."/>
            <person name="Salamov A."/>
            <person name="Aerts A."/>
            <person name="Riley R."/>
            <person name="Clum A."/>
            <person name="Lindquist E."/>
            <person name="Ence D."/>
            <person name="Campbell M."/>
            <person name="Kronenberg Z."/>
            <person name="Feau N."/>
            <person name="Dhillon B."/>
            <person name="Hamelin R."/>
            <person name="Burleigh J."/>
            <person name="Smith J."/>
            <person name="Yandell M."/>
            <person name="Nelson C."/>
            <person name="Grigoriev I."/>
            <person name="Davis J."/>
        </authorList>
    </citation>
    <scope>NUCLEOTIDE SEQUENCE</scope>
    <source>
        <strain evidence="1">G11</strain>
    </source>
</reference>
<dbReference type="AlphaFoldDB" id="A0A9P6T7C9"/>
<keyword evidence="2" id="KW-1185">Reference proteome</keyword>
<evidence type="ECO:0000313" key="1">
    <source>
        <dbReference type="EMBL" id="KAG0141384.1"/>
    </source>
</evidence>
<evidence type="ECO:0000313" key="2">
    <source>
        <dbReference type="Proteomes" id="UP000886653"/>
    </source>
</evidence>
<name>A0A9P6T7C9_9BASI</name>
<organism evidence="1 2">
    <name type="scientific">Cronartium quercuum f. sp. fusiforme G11</name>
    <dbReference type="NCBI Taxonomy" id="708437"/>
    <lineage>
        <taxon>Eukaryota</taxon>
        <taxon>Fungi</taxon>
        <taxon>Dikarya</taxon>
        <taxon>Basidiomycota</taxon>
        <taxon>Pucciniomycotina</taxon>
        <taxon>Pucciniomycetes</taxon>
        <taxon>Pucciniales</taxon>
        <taxon>Coleosporiaceae</taxon>
        <taxon>Cronartium</taxon>
    </lineage>
</organism>